<dbReference type="PANTHER" id="PTHR30563:SF0">
    <property type="entry name" value="DNA RECOMBINATION PROTEIN RMUC"/>
    <property type="match status" value="1"/>
</dbReference>
<organism evidence="3">
    <name type="scientific">marine sediment metagenome</name>
    <dbReference type="NCBI Taxonomy" id="412755"/>
    <lineage>
        <taxon>unclassified sequences</taxon>
        <taxon>metagenomes</taxon>
        <taxon>ecological metagenomes</taxon>
    </lineage>
</organism>
<protein>
    <recommendedName>
        <fullName evidence="4">DNA recombination protein RmuC</fullName>
    </recommendedName>
</protein>
<sequence>SDVKNQSKGLVGREYINPEQNTVDYVLMFIPNEQVYAFIQEQDSSIMDQAMAKRVIFCSPLTLFAILAVIRQAVDNFSLEQTSNEMLTLLGQFYKQWELFKDSLETMGNRITGAQEEFERLSTTRTRQLEKPLEKLEQLRSERELPAEAEISHPC</sequence>
<evidence type="ECO:0000256" key="2">
    <source>
        <dbReference type="ARBA" id="ARBA00023172"/>
    </source>
</evidence>
<evidence type="ECO:0008006" key="4">
    <source>
        <dbReference type="Google" id="ProtNLM"/>
    </source>
</evidence>
<comment type="caution">
    <text evidence="3">The sequence shown here is derived from an EMBL/GenBank/DDBJ whole genome shotgun (WGS) entry which is preliminary data.</text>
</comment>
<reference evidence="3" key="1">
    <citation type="journal article" date="2014" name="Front. Microbiol.">
        <title>High frequency of phylogenetically diverse reductive dehalogenase-homologous genes in deep subseafloor sedimentary metagenomes.</title>
        <authorList>
            <person name="Kawai M."/>
            <person name="Futagami T."/>
            <person name="Toyoda A."/>
            <person name="Takaki Y."/>
            <person name="Nishi S."/>
            <person name="Hori S."/>
            <person name="Arai W."/>
            <person name="Tsubouchi T."/>
            <person name="Morono Y."/>
            <person name="Uchiyama I."/>
            <person name="Ito T."/>
            <person name="Fujiyama A."/>
            <person name="Inagaki F."/>
            <person name="Takami H."/>
        </authorList>
    </citation>
    <scope>NUCLEOTIDE SEQUENCE</scope>
    <source>
        <strain evidence="3">Expedition CK06-06</strain>
    </source>
</reference>
<dbReference type="PANTHER" id="PTHR30563">
    <property type="entry name" value="DNA RECOMBINATION PROTEIN RMUC"/>
    <property type="match status" value="1"/>
</dbReference>
<evidence type="ECO:0000313" key="3">
    <source>
        <dbReference type="EMBL" id="GAG89496.1"/>
    </source>
</evidence>
<keyword evidence="2" id="KW-0233">DNA recombination</keyword>
<name>X1CZ72_9ZZZZ</name>
<keyword evidence="1" id="KW-0175">Coiled coil</keyword>
<feature type="non-terminal residue" evidence="3">
    <location>
        <position position="1"/>
    </location>
</feature>
<dbReference type="AlphaFoldDB" id="X1CZ72"/>
<proteinExistence type="predicted"/>
<evidence type="ECO:0000256" key="1">
    <source>
        <dbReference type="ARBA" id="ARBA00023054"/>
    </source>
</evidence>
<dbReference type="Pfam" id="PF02646">
    <property type="entry name" value="RmuC"/>
    <property type="match status" value="1"/>
</dbReference>
<dbReference type="InterPro" id="IPR003798">
    <property type="entry name" value="DNA_recombination_RmuC"/>
</dbReference>
<accession>X1CZ72</accession>
<dbReference type="GO" id="GO:0006310">
    <property type="term" value="P:DNA recombination"/>
    <property type="evidence" value="ECO:0007669"/>
    <property type="project" value="UniProtKB-KW"/>
</dbReference>
<gene>
    <name evidence="3" type="ORF">S01H4_25129</name>
</gene>
<dbReference type="EMBL" id="BART01011912">
    <property type="protein sequence ID" value="GAG89496.1"/>
    <property type="molecule type" value="Genomic_DNA"/>
</dbReference>